<reference evidence="1 2" key="1">
    <citation type="journal article" date="2019" name="New Phytol.">
        <title>Comparative genomics reveals unique wood-decay strategies and fruiting body development in the Schizophyllaceae.</title>
        <authorList>
            <person name="Almasi E."/>
            <person name="Sahu N."/>
            <person name="Krizsan K."/>
            <person name="Balint B."/>
            <person name="Kovacs G.M."/>
            <person name="Kiss B."/>
            <person name="Cseklye J."/>
            <person name="Drula E."/>
            <person name="Henrissat B."/>
            <person name="Nagy I."/>
            <person name="Chovatia M."/>
            <person name="Adam C."/>
            <person name="LaButti K."/>
            <person name="Lipzen A."/>
            <person name="Riley R."/>
            <person name="Grigoriev I.V."/>
            <person name="Nagy L.G."/>
        </authorList>
    </citation>
    <scope>NUCLEOTIDE SEQUENCE [LARGE SCALE GENOMIC DNA]</scope>
    <source>
        <strain evidence="1 2">NL-1724</strain>
    </source>
</reference>
<dbReference type="Proteomes" id="UP000320762">
    <property type="component" value="Unassembled WGS sequence"/>
</dbReference>
<gene>
    <name evidence="1" type="ORF">BD626DRAFT_502637</name>
</gene>
<dbReference type="AlphaFoldDB" id="A0A550C8E3"/>
<evidence type="ECO:0000313" key="2">
    <source>
        <dbReference type="Proteomes" id="UP000320762"/>
    </source>
</evidence>
<dbReference type="EMBL" id="VDMD01000018">
    <property type="protein sequence ID" value="TRM61078.1"/>
    <property type="molecule type" value="Genomic_DNA"/>
</dbReference>
<accession>A0A550C8E3</accession>
<evidence type="ECO:0000313" key="1">
    <source>
        <dbReference type="EMBL" id="TRM61078.1"/>
    </source>
</evidence>
<name>A0A550C8E3_9AGAR</name>
<protein>
    <submittedName>
        <fullName evidence="1">Uncharacterized protein</fullName>
    </submittedName>
</protein>
<keyword evidence="2" id="KW-1185">Reference proteome</keyword>
<comment type="caution">
    <text evidence="1">The sequence shown here is derived from an EMBL/GenBank/DDBJ whole genome shotgun (WGS) entry which is preliminary data.</text>
</comment>
<feature type="non-terminal residue" evidence="1">
    <location>
        <position position="1"/>
    </location>
</feature>
<proteinExistence type="predicted"/>
<organism evidence="1 2">
    <name type="scientific">Schizophyllum amplum</name>
    <dbReference type="NCBI Taxonomy" id="97359"/>
    <lineage>
        <taxon>Eukaryota</taxon>
        <taxon>Fungi</taxon>
        <taxon>Dikarya</taxon>
        <taxon>Basidiomycota</taxon>
        <taxon>Agaricomycotina</taxon>
        <taxon>Agaricomycetes</taxon>
        <taxon>Agaricomycetidae</taxon>
        <taxon>Agaricales</taxon>
        <taxon>Schizophyllaceae</taxon>
        <taxon>Schizophyllum</taxon>
    </lineage>
</organism>
<sequence length="90" mass="9537">LPLAAFALVAALRGWASPLRLRGRVSAVAPFSSQAITSLLAFTRPVFVARSFFCVCPVTIIGPLSSVRSLIAPRCLGLTAQRDCPPAKRS</sequence>